<dbReference type="PROSITE" id="PS51257">
    <property type="entry name" value="PROKAR_LIPOPROTEIN"/>
    <property type="match status" value="1"/>
</dbReference>
<name>A0A6J7KCB1_9ZZZZ</name>
<protein>
    <submittedName>
        <fullName evidence="1">Unannotated protein</fullName>
    </submittedName>
</protein>
<reference evidence="1" key="1">
    <citation type="submission" date="2020-05" db="EMBL/GenBank/DDBJ databases">
        <authorList>
            <person name="Chiriac C."/>
            <person name="Salcher M."/>
            <person name="Ghai R."/>
            <person name="Kavagutti S V."/>
        </authorList>
    </citation>
    <scope>NUCLEOTIDE SEQUENCE</scope>
</reference>
<organism evidence="1">
    <name type="scientific">freshwater metagenome</name>
    <dbReference type="NCBI Taxonomy" id="449393"/>
    <lineage>
        <taxon>unclassified sequences</taxon>
        <taxon>metagenomes</taxon>
        <taxon>ecological metagenomes</taxon>
    </lineage>
</organism>
<proteinExistence type="predicted"/>
<accession>A0A6J7KCB1</accession>
<evidence type="ECO:0000313" key="1">
    <source>
        <dbReference type="EMBL" id="CAB4951694.1"/>
    </source>
</evidence>
<dbReference type="AlphaFoldDB" id="A0A6J7KCB1"/>
<sequence>MRQRLLPLLAVALVSTTLTACGSKEANPTHAETEAVYVSVGPENGPYLKYQVQVSRQLNPGDFENLSARGDQEKVDPEDSEYLRGIPSSQLELAKSPRNPIDDEIYFGVFIQVANDNKQPLKSAALSGFEIEDSLFVEGSSTAEEHVFKPIAAFDPKNPGNPFLYRQATVPGAVGTGSGYQPLPNSPAGSSTTAAELLVFKIPQSKLENRPLVLKIKGPTGGEAEIDLDV</sequence>
<gene>
    <name evidence="1" type="ORF">UFOPK3564_03526</name>
</gene>
<dbReference type="EMBL" id="CAFBMK010000349">
    <property type="protein sequence ID" value="CAB4951694.1"/>
    <property type="molecule type" value="Genomic_DNA"/>
</dbReference>